<dbReference type="PANTHER" id="PTHR43798:SF33">
    <property type="entry name" value="HYDROLASE, PUTATIVE (AFU_ORTHOLOGUE AFUA_2G14860)-RELATED"/>
    <property type="match status" value="1"/>
</dbReference>
<dbReference type="GO" id="GO:0016020">
    <property type="term" value="C:membrane"/>
    <property type="evidence" value="ECO:0007669"/>
    <property type="project" value="TreeGrafter"/>
</dbReference>
<dbReference type="PANTHER" id="PTHR43798">
    <property type="entry name" value="MONOACYLGLYCEROL LIPASE"/>
    <property type="match status" value="1"/>
</dbReference>
<proteinExistence type="predicted"/>
<dbReference type="AlphaFoldDB" id="S3NQQ5"/>
<feature type="domain" description="AB hydrolase-1" evidence="1">
    <location>
        <begin position="39"/>
        <end position="254"/>
    </location>
</feature>
<dbReference type="Gene3D" id="3.40.50.1820">
    <property type="entry name" value="alpha/beta hydrolase"/>
    <property type="match status" value="1"/>
</dbReference>
<name>S3NQQ5_9GAMM</name>
<dbReference type="Proteomes" id="UP000014568">
    <property type="component" value="Unassembled WGS sequence"/>
</dbReference>
<dbReference type="STRING" id="632955.GCA_000829675_02300"/>
<dbReference type="RefSeq" id="WP_016654902.1">
    <property type="nucleotide sequence ID" value="NZ_KE340348.1"/>
</dbReference>
<organism evidence="2 3">
    <name type="scientific">Acinetobacter rudis CIP 110305</name>
    <dbReference type="NCBI Taxonomy" id="421052"/>
    <lineage>
        <taxon>Bacteria</taxon>
        <taxon>Pseudomonadati</taxon>
        <taxon>Pseudomonadota</taxon>
        <taxon>Gammaproteobacteria</taxon>
        <taxon>Moraxellales</taxon>
        <taxon>Moraxellaceae</taxon>
        <taxon>Acinetobacter</taxon>
    </lineage>
</organism>
<evidence type="ECO:0000313" key="2">
    <source>
        <dbReference type="EMBL" id="EPF80718.1"/>
    </source>
</evidence>
<dbReference type="InterPro" id="IPR050266">
    <property type="entry name" value="AB_hydrolase_sf"/>
</dbReference>
<dbReference type="Pfam" id="PF00561">
    <property type="entry name" value="Abhydrolase_1"/>
    <property type="match status" value="1"/>
</dbReference>
<dbReference type="InterPro" id="IPR029058">
    <property type="entry name" value="AB_hydrolase_fold"/>
</dbReference>
<dbReference type="SUPFAM" id="SSF53474">
    <property type="entry name" value="alpha/beta-Hydrolases"/>
    <property type="match status" value="1"/>
</dbReference>
<dbReference type="EMBL" id="ATGI01000003">
    <property type="protein sequence ID" value="EPF80718.1"/>
    <property type="molecule type" value="Genomic_DNA"/>
</dbReference>
<comment type="caution">
    <text evidence="2">The sequence shown here is derived from an EMBL/GenBank/DDBJ whole genome shotgun (WGS) entry which is preliminary data.</text>
</comment>
<sequence length="269" mass="30120">MRAFEQNEQYINFQSGQIYFQQFSPENSASLQHQSSKAVIVLLHESLGSVALWKQFPQALANATGRQVIAYDRLGFGRSSQRFDFLPADFVWAEAQGAFATLVEALDLDKFIVLGHSVGGGMALSIAANYQTECLAVVSMSAQAKVEQLTLDGIEAAKENFKDQKLFQRLAKYHGEKTKWVLNAWTETWLAPHFATWDLSEVLKQVNCPVQVIHGKVDEYATQAQPEQIATQVQGVVELCILEDYGHFPHQEKPAKVIELVQDFIDELG</sequence>
<accession>S3NQQ5</accession>
<protein>
    <recommendedName>
        <fullName evidence="1">AB hydrolase-1 domain-containing protein</fullName>
    </recommendedName>
</protein>
<evidence type="ECO:0000259" key="1">
    <source>
        <dbReference type="Pfam" id="PF00561"/>
    </source>
</evidence>
<reference evidence="2 3" key="1">
    <citation type="submission" date="2013-06" db="EMBL/GenBank/DDBJ databases">
        <title>The Genome Sequence of Acinetobacter rudis CIP 110305.</title>
        <authorList>
            <consortium name="The Broad Institute Genome Sequencing Platform"/>
            <consortium name="The Broad Institute Genome Sequencing Center for Infectious Disease"/>
            <person name="Cerqueira G."/>
            <person name="Feldgarden M."/>
            <person name="Courvalin P."/>
            <person name="Perichon B."/>
            <person name="Grillot-Courvalin C."/>
            <person name="Clermont D."/>
            <person name="Rocha E."/>
            <person name="Yoon E.-J."/>
            <person name="Nemec A."/>
            <person name="Young S.K."/>
            <person name="Zeng Q."/>
            <person name="Gargeya S."/>
            <person name="Fitzgerald M."/>
            <person name="Abouelleil A."/>
            <person name="Alvarado L."/>
            <person name="Berlin A.M."/>
            <person name="Chapman S.B."/>
            <person name="Dewar J."/>
            <person name="Goldberg J."/>
            <person name="Griggs A."/>
            <person name="Gujja S."/>
            <person name="Hansen M."/>
            <person name="Howarth C."/>
            <person name="Imamovic A."/>
            <person name="Larimer J."/>
            <person name="McCowan C."/>
            <person name="Murphy C."/>
            <person name="Pearson M."/>
            <person name="Priest M."/>
            <person name="Roberts A."/>
            <person name="Saif S."/>
            <person name="Shea T."/>
            <person name="Sykes S."/>
            <person name="Wortman J."/>
            <person name="Nusbaum C."/>
            <person name="Birren B."/>
        </authorList>
    </citation>
    <scope>NUCLEOTIDE SEQUENCE [LARGE SCALE GENOMIC DNA]</scope>
    <source>
        <strain evidence="2 3">CIP 110305</strain>
    </source>
</reference>
<gene>
    <name evidence="2" type="ORF">F945_00461</name>
</gene>
<evidence type="ECO:0000313" key="3">
    <source>
        <dbReference type="Proteomes" id="UP000014568"/>
    </source>
</evidence>
<keyword evidence="3" id="KW-1185">Reference proteome</keyword>
<dbReference type="PATRIC" id="fig|421052.3.peg.459"/>
<dbReference type="HOGENOM" id="CLU_020336_26_0_6"/>
<dbReference type="eggNOG" id="COG2267">
    <property type="taxonomic scope" value="Bacteria"/>
</dbReference>
<dbReference type="InterPro" id="IPR000073">
    <property type="entry name" value="AB_hydrolase_1"/>
</dbReference>
<dbReference type="PRINTS" id="PR00111">
    <property type="entry name" value="ABHYDROLASE"/>
</dbReference>